<evidence type="ECO:0000256" key="1">
    <source>
        <dbReference type="ARBA" id="ARBA00011046"/>
    </source>
</evidence>
<keyword evidence="2" id="KW-0805">Transcription regulation</keyword>
<gene>
    <name evidence="5" type="ORF">QTN47_01555</name>
</gene>
<comment type="similarity">
    <text evidence="1">Belongs to the BlaI transcriptional regulatory family.</text>
</comment>
<proteinExistence type="inferred from homology"/>
<sequence length="119" mass="14020">MEKLSHQEEDVMHVIWNVGEGNVKTFLEAMDEPKPPYTTLASTVKNLEKKGFLQSSLVGNTYLYKPQITEEDYKKKFMQGFVQNYFNSSYKEMVNFFIQQKKLKPNELKELIAMIEEKK</sequence>
<comment type="caution">
    <text evidence="5">The sequence shown here is derived from an EMBL/GenBank/DDBJ whole genome shotgun (WGS) entry which is preliminary data.</text>
</comment>
<dbReference type="InterPro" id="IPR036388">
    <property type="entry name" value="WH-like_DNA-bd_sf"/>
</dbReference>
<dbReference type="RefSeq" id="WP_369327546.1">
    <property type="nucleotide sequence ID" value="NZ_JAULBC010000001.1"/>
</dbReference>
<dbReference type="InterPro" id="IPR036390">
    <property type="entry name" value="WH_DNA-bd_sf"/>
</dbReference>
<keyword evidence="6" id="KW-1185">Reference proteome</keyword>
<reference evidence="5 6" key="1">
    <citation type="submission" date="2023-07" db="EMBL/GenBank/DDBJ databases">
        <authorList>
            <person name="Lian W.-H."/>
        </authorList>
    </citation>
    <scope>NUCLEOTIDE SEQUENCE [LARGE SCALE GENOMIC DNA]</scope>
    <source>
        <strain evidence="5 6">SYSU DXS3180</strain>
    </source>
</reference>
<evidence type="ECO:0000313" key="5">
    <source>
        <dbReference type="EMBL" id="MEX6686157.1"/>
    </source>
</evidence>
<keyword evidence="4" id="KW-0804">Transcription</keyword>
<keyword evidence="3" id="KW-0238">DNA-binding</keyword>
<accession>A0ABV3Z8G8</accession>
<evidence type="ECO:0000256" key="2">
    <source>
        <dbReference type="ARBA" id="ARBA00023015"/>
    </source>
</evidence>
<dbReference type="Pfam" id="PF03965">
    <property type="entry name" value="Penicillinase_R"/>
    <property type="match status" value="1"/>
</dbReference>
<dbReference type="InterPro" id="IPR005650">
    <property type="entry name" value="BlaI_family"/>
</dbReference>
<organism evidence="5 6">
    <name type="scientific">Danxiaibacter flavus</name>
    <dbReference type="NCBI Taxonomy" id="3049108"/>
    <lineage>
        <taxon>Bacteria</taxon>
        <taxon>Pseudomonadati</taxon>
        <taxon>Bacteroidota</taxon>
        <taxon>Chitinophagia</taxon>
        <taxon>Chitinophagales</taxon>
        <taxon>Chitinophagaceae</taxon>
        <taxon>Danxiaibacter</taxon>
    </lineage>
</organism>
<dbReference type="Gene3D" id="1.10.10.10">
    <property type="entry name" value="Winged helix-like DNA-binding domain superfamily/Winged helix DNA-binding domain"/>
    <property type="match status" value="1"/>
</dbReference>
<name>A0ABV3Z8G8_9BACT</name>
<evidence type="ECO:0000313" key="6">
    <source>
        <dbReference type="Proteomes" id="UP001560573"/>
    </source>
</evidence>
<dbReference type="PIRSF" id="PIRSF019455">
    <property type="entry name" value="CopR_AtkY"/>
    <property type="match status" value="1"/>
</dbReference>
<evidence type="ECO:0000256" key="3">
    <source>
        <dbReference type="ARBA" id="ARBA00023125"/>
    </source>
</evidence>
<protein>
    <submittedName>
        <fullName evidence="5">BlaI/MecI/CopY family transcriptional regulator</fullName>
    </submittedName>
</protein>
<evidence type="ECO:0000256" key="4">
    <source>
        <dbReference type="ARBA" id="ARBA00023163"/>
    </source>
</evidence>
<dbReference type="SUPFAM" id="SSF46785">
    <property type="entry name" value="Winged helix' DNA-binding domain"/>
    <property type="match status" value="1"/>
</dbReference>
<dbReference type="Proteomes" id="UP001560573">
    <property type="component" value="Unassembled WGS sequence"/>
</dbReference>
<dbReference type="Gene3D" id="1.10.4040.10">
    <property type="entry name" value="Penicillinase repressor domain"/>
    <property type="match status" value="1"/>
</dbReference>
<dbReference type="EMBL" id="JAULBC010000001">
    <property type="protein sequence ID" value="MEX6686157.1"/>
    <property type="molecule type" value="Genomic_DNA"/>
</dbReference>